<dbReference type="InterPro" id="IPR001626">
    <property type="entry name" value="ABC_TroCD"/>
</dbReference>
<dbReference type="PANTHER" id="PTHR30477:SF0">
    <property type="entry name" value="METAL TRANSPORT SYSTEM MEMBRANE PROTEIN TM_0125-RELATED"/>
    <property type="match status" value="1"/>
</dbReference>
<comment type="similarity">
    <text evidence="2 6">Belongs to the ABC-3 integral membrane protein family.</text>
</comment>
<organism evidence="8 9">
    <name type="scientific">Agrococcus versicolor</name>
    <dbReference type="NCBI Taxonomy" id="501482"/>
    <lineage>
        <taxon>Bacteria</taxon>
        <taxon>Bacillati</taxon>
        <taxon>Actinomycetota</taxon>
        <taxon>Actinomycetes</taxon>
        <taxon>Micrococcales</taxon>
        <taxon>Microbacteriaceae</taxon>
        <taxon>Agrococcus</taxon>
    </lineage>
</organism>
<dbReference type="EMBL" id="BAAAQT010000008">
    <property type="protein sequence ID" value="GAA2176211.1"/>
    <property type="molecule type" value="Genomic_DNA"/>
</dbReference>
<keyword evidence="3 6" id="KW-0812">Transmembrane</keyword>
<comment type="subcellular location">
    <subcellularLocation>
        <location evidence="6">Cell membrane</location>
        <topology evidence="6">Multi-pass membrane protein</topology>
    </subcellularLocation>
    <subcellularLocation>
        <location evidence="1">Membrane</location>
        <topology evidence="1">Multi-pass membrane protein</topology>
    </subcellularLocation>
</comment>
<evidence type="ECO:0000256" key="2">
    <source>
        <dbReference type="ARBA" id="ARBA00008034"/>
    </source>
</evidence>
<dbReference type="RefSeq" id="WP_344344810.1">
    <property type="nucleotide sequence ID" value="NZ_BAAAQT010000008.1"/>
</dbReference>
<gene>
    <name evidence="8" type="ORF">GCM10009846_29090</name>
</gene>
<evidence type="ECO:0000256" key="4">
    <source>
        <dbReference type="ARBA" id="ARBA00022989"/>
    </source>
</evidence>
<dbReference type="PANTHER" id="PTHR30477">
    <property type="entry name" value="ABC-TRANSPORTER METAL-BINDING PROTEIN"/>
    <property type="match status" value="1"/>
</dbReference>
<proteinExistence type="inferred from homology"/>
<dbReference type="Gene3D" id="1.10.3470.10">
    <property type="entry name" value="ABC transporter involved in vitamin B12 uptake, BtuC"/>
    <property type="match status" value="1"/>
</dbReference>
<evidence type="ECO:0000256" key="3">
    <source>
        <dbReference type="ARBA" id="ARBA00022692"/>
    </source>
</evidence>
<evidence type="ECO:0000313" key="8">
    <source>
        <dbReference type="EMBL" id="GAA2176211.1"/>
    </source>
</evidence>
<keyword evidence="9" id="KW-1185">Reference proteome</keyword>
<keyword evidence="5 7" id="KW-0472">Membrane</keyword>
<feature type="transmembrane region" description="Helical" evidence="7">
    <location>
        <begin position="12"/>
        <end position="36"/>
    </location>
</feature>
<evidence type="ECO:0000256" key="6">
    <source>
        <dbReference type="RuleBase" id="RU003943"/>
    </source>
</evidence>
<sequence>MLDLVTPFQLPFMLRPLVLLLVLAVAAGTVGTVVNLRRLEFASDGLTHAVFPGLVVGFIVAGAAGVLPGALVAAVVAALILVVVARRTGTETGVAIVLTACFSLGVVLVSLRSEWAGQMESFFFGSLLTVTDAQLGISVAIVALAVAAVVVTWRWQVLRAFDEHAARVARVPVRVTDVVANVAIALVVVAASAAVGTLLVLAVLIVPAAASRALTRRVVPGAIVATGIAAVASWLGMSLAFAASSAGVQASPSSIVALTMLAAYLVALAGGALRDGAIARRATA</sequence>
<evidence type="ECO:0000256" key="7">
    <source>
        <dbReference type="SAM" id="Phobius"/>
    </source>
</evidence>
<feature type="transmembrane region" description="Helical" evidence="7">
    <location>
        <begin position="255"/>
        <end position="273"/>
    </location>
</feature>
<accession>A0ABP5MNN8</accession>
<dbReference type="Pfam" id="PF00950">
    <property type="entry name" value="ABC-3"/>
    <property type="match status" value="1"/>
</dbReference>
<evidence type="ECO:0000256" key="1">
    <source>
        <dbReference type="ARBA" id="ARBA00004141"/>
    </source>
</evidence>
<dbReference type="SUPFAM" id="SSF81345">
    <property type="entry name" value="ABC transporter involved in vitamin B12 uptake, BtuC"/>
    <property type="match status" value="1"/>
</dbReference>
<feature type="transmembrane region" description="Helical" evidence="7">
    <location>
        <begin position="48"/>
        <end position="81"/>
    </location>
</feature>
<feature type="transmembrane region" description="Helical" evidence="7">
    <location>
        <begin position="218"/>
        <end position="243"/>
    </location>
</feature>
<keyword evidence="6" id="KW-0813">Transport</keyword>
<evidence type="ECO:0000313" key="9">
    <source>
        <dbReference type="Proteomes" id="UP001501599"/>
    </source>
</evidence>
<dbReference type="InterPro" id="IPR037294">
    <property type="entry name" value="ABC_BtuC-like"/>
</dbReference>
<feature type="transmembrane region" description="Helical" evidence="7">
    <location>
        <begin position="182"/>
        <end position="206"/>
    </location>
</feature>
<feature type="transmembrane region" description="Helical" evidence="7">
    <location>
        <begin position="93"/>
        <end position="111"/>
    </location>
</feature>
<evidence type="ECO:0000256" key="5">
    <source>
        <dbReference type="ARBA" id="ARBA00023136"/>
    </source>
</evidence>
<name>A0ABP5MNN8_9MICO</name>
<reference evidence="9" key="1">
    <citation type="journal article" date="2019" name="Int. J. Syst. Evol. Microbiol.">
        <title>The Global Catalogue of Microorganisms (GCM) 10K type strain sequencing project: providing services to taxonomists for standard genome sequencing and annotation.</title>
        <authorList>
            <consortium name="The Broad Institute Genomics Platform"/>
            <consortium name="The Broad Institute Genome Sequencing Center for Infectious Disease"/>
            <person name="Wu L."/>
            <person name="Ma J."/>
        </authorList>
    </citation>
    <scope>NUCLEOTIDE SEQUENCE [LARGE SCALE GENOMIC DNA]</scope>
    <source>
        <strain evidence="9">JCM 16026</strain>
    </source>
</reference>
<feature type="transmembrane region" description="Helical" evidence="7">
    <location>
        <begin position="123"/>
        <end position="153"/>
    </location>
</feature>
<keyword evidence="4 7" id="KW-1133">Transmembrane helix</keyword>
<dbReference type="Proteomes" id="UP001501599">
    <property type="component" value="Unassembled WGS sequence"/>
</dbReference>
<protein>
    <submittedName>
        <fullName evidence="8">Anchored repeat-type ABC transporter permease subunit</fullName>
    </submittedName>
</protein>
<comment type="caution">
    <text evidence="8">The sequence shown here is derived from an EMBL/GenBank/DDBJ whole genome shotgun (WGS) entry which is preliminary data.</text>
</comment>